<sequence length="65" mass="7618">NEVVNLFDSQIVIKVTAIQVFNSKYKNFYAEECEKLRKLQVKKGKLGKDQVQKSYNLNRQDLVIL</sequence>
<protein>
    <submittedName>
        <fullName evidence="1">3929_t:CDS:1</fullName>
    </submittedName>
</protein>
<evidence type="ECO:0000313" key="2">
    <source>
        <dbReference type="Proteomes" id="UP000789901"/>
    </source>
</evidence>
<gene>
    <name evidence="1" type="ORF">GMARGA_LOCUS32478</name>
</gene>
<dbReference type="EMBL" id="CAJVQB010051082">
    <property type="protein sequence ID" value="CAG8835247.1"/>
    <property type="molecule type" value="Genomic_DNA"/>
</dbReference>
<feature type="non-terminal residue" evidence="1">
    <location>
        <position position="1"/>
    </location>
</feature>
<reference evidence="1 2" key="1">
    <citation type="submission" date="2021-06" db="EMBL/GenBank/DDBJ databases">
        <authorList>
            <person name="Kallberg Y."/>
            <person name="Tangrot J."/>
            <person name="Rosling A."/>
        </authorList>
    </citation>
    <scope>NUCLEOTIDE SEQUENCE [LARGE SCALE GENOMIC DNA]</scope>
    <source>
        <strain evidence="1 2">120-4 pot B 10/14</strain>
    </source>
</reference>
<organism evidence="1 2">
    <name type="scientific">Gigaspora margarita</name>
    <dbReference type="NCBI Taxonomy" id="4874"/>
    <lineage>
        <taxon>Eukaryota</taxon>
        <taxon>Fungi</taxon>
        <taxon>Fungi incertae sedis</taxon>
        <taxon>Mucoromycota</taxon>
        <taxon>Glomeromycotina</taxon>
        <taxon>Glomeromycetes</taxon>
        <taxon>Diversisporales</taxon>
        <taxon>Gigasporaceae</taxon>
        <taxon>Gigaspora</taxon>
    </lineage>
</organism>
<name>A0ABN7WLG7_GIGMA</name>
<evidence type="ECO:0000313" key="1">
    <source>
        <dbReference type="EMBL" id="CAG8835247.1"/>
    </source>
</evidence>
<proteinExistence type="predicted"/>
<comment type="caution">
    <text evidence="1">The sequence shown here is derived from an EMBL/GenBank/DDBJ whole genome shotgun (WGS) entry which is preliminary data.</text>
</comment>
<dbReference type="Proteomes" id="UP000789901">
    <property type="component" value="Unassembled WGS sequence"/>
</dbReference>
<keyword evidence="2" id="KW-1185">Reference proteome</keyword>
<accession>A0ABN7WLG7</accession>